<proteinExistence type="predicted"/>
<organism evidence="1 2">
    <name type="scientific">Dreissena polymorpha</name>
    <name type="common">Zebra mussel</name>
    <name type="synonym">Mytilus polymorpha</name>
    <dbReference type="NCBI Taxonomy" id="45954"/>
    <lineage>
        <taxon>Eukaryota</taxon>
        <taxon>Metazoa</taxon>
        <taxon>Spiralia</taxon>
        <taxon>Lophotrochozoa</taxon>
        <taxon>Mollusca</taxon>
        <taxon>Bivalvia</taxon>
        <taxon>Autobranchia</taxon>
        <taxon>Heteroconchia</taxon>
        <taxon>Euheterodonta</taxon>
        <taxon>Imparidentia</taxon>
        <taxon>Neoheterodontei</taxon>
        <taxon>Myida</taxon>
        <taxon>Dreissenoidea</taxon>
        <taxon>Dreissenidae</taxon>
        <taxon>Dreissena</taxon>
    </lineage>
</organism>
<protein>
    <submittedName>
        <fullName evidence="1">Uncharacterized protein</fullName>
    </submittedName>
</protein>
<reference evidence="1" key="2">
    <citation type="submission" date="2020-11" db="EMBL/GenBank/DDBJ databases">
        <authorList>
            <person name="McCartney M.A."/>
            <person name="Auch B."/>
            <person name="Kono T."/>
            <person name="Mallez S."/>
            <person name="Becker A."/>
            <person name="Gohl D.M."/>
            <person name="Silverstein K.A.T."/>
            <person name="Koren S."/>
            <person name="Bechman K.B."/>
            <person name="Herman A."/>
            <person name="Abrahante J.E."/>
            <person name="Garbe J."/>
        </authorList>
    </citation>
    <scope>NUCLEOTIDE SEQUENCE</scope>
    <source>
        <strain evidence="1">Duluth1</strain>
        <tissue evidence="1">Whole animal</tissue>
    </source>
</reference>
<dbReference type="EMBL" id="JAIWYP010000013">
    <property type="protein sequence ID" value="KAH3716394.1"/>
    <property type="molecule type" value="Genomic_DNA"/>
</dbReference>
<evidence type="ECO:0000313" key="2">
    <source>
        <dbReference type="Proteomes" id="UP000828390"/>
    </source>
</evidence>
<dbReference type="Proteomes" id="UP000828390">
    <property type="component" value="Unassembled WGS sequence"/>
</dbReference>
<gene>
    <name evidence="1" type="ORF">DPMN_059116</name>
</gene>
<evidence type="ECO:0000313" key="1">
    <source>
        <dbReference type="EMBL" id="KAH3716394.1"/>
    </source>
</evidence>
<sequence length="53" mass="5837">MCTWIPVDCADTKSGVPITELCPLFLSLTTRHMSMSEPSSVYKQALFTSTVIV</sequence>
<dbReference type="AlphaFoldDB" id="A0A9D4C3C0"/>
<reference evidence="1" key="1">
    <citation type="journal article" date="2019" name="bioRxiv">
        <title>The Genome of the Zebra Mussel, Dreissena polymorpha: A Resource for Invasive Species Research.</title>
        <authorList>
            <person name="McCartney M.A."/>
            <person name="Auch B."/>
            <person name="Kono T."/>
            <person name="Mallez S."/>
            <person name="Zhang Y."/>
            <person name="Obille A."/>
            <person name="Becker A."/>
            <person name="Abrahante J.E."/>
            <person name="Garbe J."/>
            <person name="Badalamenti J.P."/>
            <person name="Herman A."/>
            <person name="Mangelson H."/>
            <person name="Liachko I."/>
            <person name="Sullivan S."/>
            <person name="Sone E.D."/>
            <person name="Koren S."/>
            <person name="Silverstein K.A.T."/>
            <person name="Beckman K.B."/>
            <person name="Gohl D.M."/>
        </authorList>
    </citation>
    <scope>NUCLEOTIDE SEQUENCE</scope>
    <source>
        <strain evidence="1">Duluth1</strain>
        <tissue evidence="1">Whole animal</tissue>
    </source>
</reference>
<keyword evidence="2" id="KW-1185">Reference proteome</keyword>
<accession>A0A9D4C3C0</accession>
<name>A0A9D4C3C0_DREPO</name>
<comment type="caution">
    <text evidence="1">The sequence shown here is derived from an EMBL/GenBank/DDBJ whole genome shotgun (WGS) entry which is preliminary data.</text>
</comment>